<dbReference type="HOGENOM" id="CLU_530011_0_0_1"/>
<organism evidence="2 3">
    <name type="scientific">Botryobasidium botryosum (strain FD-172 SS1)</name>
    <dbReference type="NCBI Taxonomy" id="930990"/>
    <lineage>
        <taxon>Eukaryota</taxon>
        <taxon>Fungi</taxon>
        <taxon>Dikarya</taxon>
        <taxon>Basidiomycota</taxon>
        <taxon>Agaricomycotina</taxon>
        <taxon>Agaricomycetes</taxon>
        <taxon>Cantharellales</taxon>
        <taxon>Botryobasidiaceae</taxon>
        <taxon>Botryobasidium</taxon>
    </lineage>
</organism>
<name>A0A067MGE6_BOTB1</name>
<feature type="compositionally biased region" description="Low complexity" evidence="1">
    <location>
        <begin position="367"/>
        <end position="379"/>
    </location>
</feature>
<proteinExistence type="predicted"/>
<dbReference type="STRING" id="930990.A0A067MGE6"/>
<dbReference type="AlphaFoldDB" id="A0A067MGE6"/>
<feature type="region of interest" description="Disordered" evidence="1">
    <location>
        <begin position="395"/>
        <end position="415"/>
    </location>
</feature>
<evidence type="ECO:0000256" key="1">
    <source>
        <dbReference type="SAM" id="MobiDB-lite"/>
    </source>
</evidence>
<sequence length="492" mass="53276">MTSTPFFEQQAYGAMPMSQMLYNNPSIDAGRLLREAGHDTLVASGNRAYHEIYNLNTQLRTQVSTLQLAYDKLADSVSRSSSAPVSAHDQTTPIAPNINALSKADYPLVKYWEKVQWTTARDAITKKRGKASSSTDDGTPKKAPPYIEDRNGTPVSPLRMKQIGDVARSIWLELKAKGTAAETWGGTTRKTRMYWCDEMCAAIPELRYCEENWKALHYATLNYSSWYTNWVLGKADVKSEPSDSSPGDKPKRRSHKRSNPHLPGSAKKAKVAHGNEDGPADVAMVDSSHSNNNPVHTTEIAQQDIEQIPASTASSALNLAAETSPSGSIGNLPAHTTEGVTNDERTLTSPTPSVPERMAKTSPLDSAPGQAAAKQAATPTLRLTIVDPLLEAYGPSKEPAGPSRLEQAQNSSHLVPRTRAPARTGATIAVPIAEGLKGHTSPRNMFVTEQCNINPIITRDEVAQAWAALGKAGQKKYEQLSKAKKAALEKSA</sequence>
<dbReference type="OrthoDB" id="3235325at2759"/>
<feature type="region of interest" description="Disordered" evidence="1">
    <location>
        <begin position="322"/>
        <end position="379"/>
    </location>
</feature>
<evidence type="ECO:0000313" key="3">
    <source>
        <dbReference type="Proteomes" id="UP000027195"/>
    </source>
</evidence>
<evidence type="ECO:0000313" key="2">
    <source>
        <dbReference type="EMBL" id="KDQ10947.1"/>
    </source>
</evidence>
<dbReference type="InParanoid" id="A0A067MGE6"/>
<reference evidence="3" key="1">
    <citation type="journal article" date="2014" name="Proc. Natl. Acad. Sci. U.S.A.">
        <title>Extensive sampling of basidiomycete genomes demonstrates inadequacy of the white-rot/brown-rot paradigm for wood decay fungi.</title>
        <authorList>
            <person name="Riley R."/>
            <person name="Salamov A.A."/>
            <person name="Brown D.W."/>
            <person name="Nagy L.G."/>
            <person name="Floudas D."/>
            <person name="Held B.W."/>
            <person name="Levasseur A."/>
            <person name="Lombard V."/>
            <person name="Morin E."/>
            <person name="Otillar R."/>
            <person name="Lindquist E.A."/>
            <person name="Sun H."/>
            <person name="LaButti K.M."/>
            <person name="Schmutz J."/>
            <person name="Jabbour D."/>
            <person name="Luo H."/>
            <person name="Baker S.E."/>
            <person name="Pisabarro A.G."/>
            <person name="Walton J.D."/>
            <person name="Blanchette R.A."/>
            <person name="Henrissat B."/>
            <person name="Martin F."/>
            <person name="Cullen D."/>
            <person name="Hibbett D.S."/>
            <person name="Grigoriev I.V."/>
        </authorList>
    </citation>
    <scope>NUCLEOTIDE SEQUENCE [LARGE SCALE GENOMIC DNA]</scope>
    <source>
        <strain evidence="3">FD-172 SS1</strain>
    </source>
</reference>
<feature type="compositionally biased region" description="Basic residues" evidence="1">
    <location>
        <begin position="250"/>
        <end position="259"/>
    </location>
</feature>
<keyword evidence="3" id="KW-1185">Reference proteome</keyword>
<feature type="region of interest" description="Disordered" evidence="1">
    <location>
        <begin position="125"/>
        <end position="157"/>
    </location>
</feature>
<dbReference type="EMBL" id="KL198062">
    <property type="protein sequence ID" value="KDQ10947.1"/>
    <property type="molecule type" value="Genomic_DNA"/>
</dbReference>
<accession>A0A067MGE6</accession>
<feature type="compositionally biased region" description="Basic and acidic residues" evidence="1">
    <location>
        <begin position="236"/>
        <end position="249"/>
    </location>
</feature>
<dbReference type="Proteomes" id="UP000027195">
    <property type="component" value="Unassembled WGS sequence"/>
</dbReference>
<feature type="region of interest" description="Disordered" evidence="1">
    <location>
        <begin position="236"/>
        <end position="295"/>
    </location>
</feature>
<protein>
    <submittedName>
        <fullName evidence="2">Uncharacterized protein</fullName>
    </submittedName>
</protein>
<gene>
    <name evidence="2" type="ORF">BOTBODRAFT_177644</name>
</gene>